<dbReference type="EMBL" id="CAJOBE010014588">
    <property type="protein sequence ID" value="CAF4179939.1"/>
    <property type="molecule type" value="Genomic_DNA"/>
</dbReference>
<organism evidence="3 4">
    <name type="scientific">Rotaria sordida</name>
    <dbReference type="NCBI Taxonomy" id="392033"/>
    <lineage>
        <taxon>Eukaryota</taxon>
        <taxon>Metazoa</taxon>
        <taxon>Spiralia</taxon>
        <taxon>Gnathifera</taxon>
        <taxon>Rotifera</taxon>
        <taxon>Eurotatoria</taxon>
        <taxon>Bdelloidea</taxon>
        <taxon>Philodinida</taxon>
        <taxon>Philodinidae</taxon>
        <taxon>Rotaria</taxon>
    </lineage>
</organism>
<feature type="region of interest" description="Disordered" evidence="1">
    <location>
        <begin position="18"/>
        <end position="63"/>
    </location>
</feature>
<keyword evidence="2" id="KW-0812">Transmembrane</keyword>
<evidence type="ECO:0000256" key="1">
    <source>
        <dbReference type="SAM" id="MobiDB-lite"/>
    </source>
</evidence>
<evidence type="ECO:0000313" key="3">
    <source>
        <dbReference type="EMBL" id="CAF4179939.1"/>
    </source>
</evidence>
<accession>A0A819ZYX5</accession>
<dbReference type="Proteomes" id="UP000663874">
    <property type="component" value="Unassembled WGS sequence"/>
</dbReference>
<proteinExistence type="predicted"/>
<keyword evidence="2" id="KW-0472">Membrane</keyword>
<dbReference type="AlphaFoldDB" id="A0A819ZYX5"/>
<reference evidence="3" key="1">
    <citation type="submission" date="2021-02" db="EMBL/GenBank/DDBJ databases">
        <authorList>
            <person name="Nowell W R."/>
        </authorList>
    </citation>
    <scope>NUCLEOTIDE SEQUENCE</scope>
</reference>
<evidence type="ECO:0000256" key="2">
    <source>
        <dbReference type="SAM" id="Phobius"/>
    </source>
</evidence>
<keyword evidence="2" id="KW-1133">Transmembrane helix</keyword>
<feature type="compositionally biased region" description="Polar residues" evidence="1">
    <location>
        <begin position="36"/>
        <end position="62"/>
    </location>
</feature>
<sequence length="99" mass="10728">MNCMDHNLISVQLSSAIHPSPSKRCTDENPVFNESAMGNASRASDNQIEPETTQDKSYSSKDQSCKAVCAFALFTIIAMTIGIITVCLGLPKETSIILF</sequence>
<name>A0A819ZYX5_9BILA</name>
<evidence type="ECO:0000313" key="4">
    <source>
        <dbReference type="Proteomes" id="UP000663874"/>
    </source>
</evidence>
<protein>
    <submittedName>
        <fullName evidence="3">Uncharacterized protein</fullName>
    </submittedName>
</protein>
<gene>
    <name evidence="3" type="ORF">FNK824_LOCUS35161</name>
</gene>
<feature type="transmembrane region" description="Helical" evidence="2">
    <location>
        <begin position="67"/>
        <end position="91"/>
    </location>
</feature>
<comment type="caution">
    <text evidence="3">The sequence shown here is derived from an EMBL/GenBank/DDBJ whole genome shotgun (WGS) entry which is preliminary data.</text>
</comment>